<dbReference type="RefSeq" id="WP_095502226.1">
    <property type="nucleotide sequence ID" value="NZ_CP046027.1"/>
</dbReference>
<organism evidence="3 4">
    <name type="scientific">Neisseria brasiliensis</name>
    <dbReference type="NCBI Taxonomy" id="2666100"/>
    <lineage>
        <taxon>Bacteria</taxon>
        <taxon>Pseudomonadati</taxon>
        <taxon>Pseudomonadota</taxon>
        <taxon>Betaproteobacteria</taxon>
        <taxon>Neisseriales</taxon>
        <taxon>Neisseriaceae</taxon>
        <taxon>Neisseria</taxon>
    </lineage>
</organism>
<dbReference type="PANTHER" id="PTHR43877:SF2">
    <property type="entry name" value="AMINOALKYLPHOSPHONATE N-ACETYLTRANSFERASE-RELATED"/>
    <property type="match status" value="1"/>
</dbReference>
<gene>
    <name evidence="3" type="ORF">GJU80_06185</name>
</gene>
<dbReference type="Proteomes" id="UP000486297">
    <property type="component" value="Unassembled WGS sequence"/>
</dbReference>
<dbReference type="AlphaFoldDB" id="A0A5Q3S3I2"/>
<evidence type="ECO:0000313" key="4">
    <source>
        <dbReference type="Proteomes" id="UP000486297"/>
    </source>
</evidence>
<keyword evidence="1 3" id="KW-0808">Transferase</keyword>
<comment type="caution">
    <text evidence="3">The sequence shown here is derived from an EMBL/GenBank/DDBJ whole genome shotgun (WGS) entry which is preliminary data.</text>
</comment>
<protein>
    <submittedName>
        <fullName evidence="3">GNAT family N-acetyltransferase</fullName>
    </submittedName>
</protein>
<dbReference type="GO" id="GO:0016747">
    <property type="term" value="F:acyltransferase activity, transferring groups other than amino-acyl groups"/>
    <property type="evidence" value="ECO:0007669"/>
    <property type="project" value="InterPro"/>
</dbReference>
<dbReference type="InterPro" id="IPR016181">
    <property type="entry name" value="Acyl_CoA_acyltransferase"/>
</dbReference>
<proteinExistence type="predicted"/>
<dbReference type="PROSITE" id="PS51186">
    <property type="entry name" value="GNAT"/>
    <property type="match status" value="1"/>
</dbReference>
<dbReference type="Gene3D" id="3.40.630.30">
    <property type="match status" value="1"/>
</dbReference>
<dbReference type="CDD" id="cd04301">
    <property type="entry name" value="NAT_SF"/>
    <property type="match status" value="1"/>
</dbReference>
<reference evidence="3" key="1">
    <citation type="journal article" name="Emerg. Infect. Dis.">
        <title>Two cases of a newly characterized neisseria species.</title>
        <authorList>
            <person name="Mustapha M."/>
            <person name="Lemos A.P.S."/>
            <person name="Harrison L.H."/>
            <person name="Vantyne D."/>
            <person name="Sacchi C.T."/>
        </authorList>
    </citation>
    <scope>NUCLEOTIDE SEQUENCE</scope>
    <source>
        <strain evidence="3">N.95.16</strain>
    </source>
</reference>
<accession>A0A5Q3S3I2</accession>
<dbReference type="PANTHER" id="PTHR43877">
    <property type="entry name" value="AMINOALKYLPHOSPHONATE N-ACETYLTRANSFERASE-RELATED-RELATED"/>
    <property type="match status" value="1"/>
</dbReference>
<dbReference type="SUPFAM" id="SSF55729">
    <property type="entry name" value="Acyl-CoA N-acyltransferases (Nat)"/>
    <property type="match status" value="1"/>
</dbReference>
<keyword evidence="2" id="KW-0012">Acyltransferase</keyword>
<evidence type="ECO:0000256" key="2">
    <source>
        <dbReference type="ARBA" id="ARBA00023315"/>
    </source>
</evidence>
<dbReference type="InterPro" id="IPR050832">
    <property type="entry name" value="Bact_Acetyltransf"/>
</dbReference>
<sequence>MNCRIIPLLSEHIAPLAQALHTEWHDFAPWADVAKIHAYYQTCLNDAPLPVAFAAVDEQGRLKGSAALKRHDIQAFSNYEYWLGDVFVLPEYRGEGVGKQLVQHCLTAAREMKLPSLYLYTPDMQAVYAKFGWQEIAQHWYNGETVSIMKLDL</sequence>
<dbReference type="Pfam" id="PF00583">
    <property type="entry name" value="Acetyltransf_1"/>
    <property type="match status" value="1"/>
</dbReference>
<dbReference type="InterPro" id="IPR000182">
    <property type="entry name" value="GNAT_dom"/>
</dbReference>
<evidence type="ECO:0000313" key="3">
    <source>
        <dbReference type="EMBL" id="MRN38084.1"/>
    </source>
</evidence>
<keyword evidence="4" id="KW-1185">Reference proteome</keyword>
<dbReference type="EMBL" id="WJXO01000001">
    <property type="protein sequence ID" value="MRN38084.1"/>
    <property type="molecule type" value="Genomic_DNA"/>
</dbReference>
<name>A0A5Q3S3I2_9NEIS</name>
<evidence type="ECO:0000256" key="1">
    <source>
        <dbReference type="ARBA" id="ARBA00022679"/>
    </source>
</evidence>